<dbReference type="RefSeq" id="WP_378799154.1">
    <property type="nucleotide sequence ID" value="NZ_JBHUER010000006.1"/>
</dbReference>
<keyword evidence="5" id="KW-1185">Reference proteome</keyword>
<evidence type="ECO:0000256" key="1">
    <source>
        <dbReference type="SAM" id="MobiDB-lite"/>
    </source>
</evidence>
<name>A0ABW4K7X3_9HYPH</name>
<reference evidence="5" key="1">
    <citation type="journal article" date="2019" name="Int. J. Syst. Evol. Microbiol.">
        <title>The Global Catalogue of Microorganisms (GCM) 10K type strain sequencing project: providing services to taxonomists for standard genome sequencing and annotation.</title>
        <authorList>
            <consortium name="The Broad Institute Genomics Platform"/>
            <consortium name="The Broad Institute Genome Sequencing Center for Infectious Disease"/>
            <person name="Wu L."/>
            <person name="Ma J."/>
        </authorList>
    </citation>
    <scope>NUCLEOTIDE SEQUENCE [LARGE SCALE GENOMIC DNA]</scope>
    <source>
        <strain evidence="5">KCTC 23707</strain>
    </source>
</reference>
<gene>
    <name evidence="4" type="ORF">ACFSCV_09185</name>
</gene>
<evidence type="ECO:0000313" key="5">
    <source>
        <dbReference type="Proteomes" id="UP001597308"/>
    </source>
</evidence>
<proteinExistence type="predicted"/>
<dbReference type="PANTHER" id="PTHR34595">
    <property type="entry name" value="BLR5612 PROTEIN"/>
    <property type="match status" value="1"/>
</dbReference>
<comment type="caution">
    <text evidence="4">The sequence shown here is derived from an EMBL/GenBank/DDBJ whole genome shotgun (WGS) entry which is preliminary data.</text>
</comment>
<accession>A0ABW4K7X3</accession>
<evidence type="ECO:0000313" key="4">
    <source>
        <dbReference type="EMBL" id="MFD1703178.1"/>
    </source>
</evidence>
<dbReference type="InterPro" id="IPR051680">
    <property type="entry name" value="ATP-dep_Glu-Cys_Ligase-2"/>
</dbReference>
<feature type="region of interest" description="Disordered" evidence="1">
    <location>
        <begin position="1"/>
        <end position="35"/>
    </location>
</feature>
<dbReference type="Pfam" id="PF04168">
    <property type="entry name" value="Alpha-E"/>
    <property type="match status" value="1"/>
</dbReference>
<evidence type="ECO:0000259" key="3">
    <source>
        <dbReference type="Pfam" id="PF14403"/>
    </source>
</evidence>
<dbReference type="Pfam" id="PF14403">
    <property type="entry name" value="CP_ATPgrasp_2"/>
    <property type="match status" value="1"/>
</dbReference>
<protein>
    <submittedName>
        <fullName evidence="4">Circularly permuted type 2 ATP-grasp protein</fullName>
    </submittedName>
</protein>
<sequence length="816" mass="89225">MPDTKTLEAPPRAVPGDLLRGYAPPTGVYDEMRGPDGQVRPHYRPLIAALARMSEAERARRFGSAAQYLREAGVFYQVYGGADDGRHTRDWPLAHPPLIIGASEWAQLEAGLVQRAEFLERLIGDLYGERRLVRDGVLPPAILGRNPEFLRPLADQGRSGQPLIRFIAVDLGRGPDGRWWVLGDRTQAPSGAGFALENRVATSRAFPDLTRDLKIQRIAGFFQKFRETLYGLDDARGLRVALLTPGPHNETYFEHAYLARYLGFLLLEGGDLAVHGSSVEVRTVDGSKPIRVLWRRLDSDFADPLELFPRSRIGTPGLVRAVRAGAVELVNALGSGILETRALLAFQPALARALLGEELKLPTVATWWCGQEAERAYVSERRDRLSLAAAFPPASGGGERRQPLDLGIRRSASDRLLDELAGDGVNVVGQEIVGLSTAPVFVEGRLQARPVTLRVFLARGEDGWRVMPGGFARVSSSRDPLAVSMQSGGHSVDVWVPSEREERQVSLLTERRAGFARRLPSAPPARAADNLFWLGRYVERAEAATRLVRLHAARLAEGERAGALEAAVGELLAEIGVEAMVGDASGGLLELAGQAFATASRIRDRFSPDGWRVLSEVVDMIEAYRAAPEPGDLVGLASGVLTRLAGFAGLVHDNMYQFTGWRFLQCGRRVERAQNTALVAAALASNRIPEGGLEALLEFTDSRVTYRRRYSVDLSRSTVLDLVALDPLNPRSVAFQVNAIKALLDELPGMRRGEAPDPLFRRTARLQVRLATGDADEVTEAFLTRVASDCGAISDLLSQRYFAAAPQQGFERLEAE</sequence>
<feature type="domain" description="DUF403" evidence="2">
    <location>
        <begin position="524"/>
        <end position="802"/>
    </location>
</feature>
<feature type="domain" description="Circularly permuted ATP-grasp type 2" evidence="3">
    <location>
        <begin position="97"/>
        <end position="475"/>
    </location>
</feature>
<dbReference type="EMBL" id="JBHUER010000006">
    <property type="protein sequence ID" value="MFD1703178.1"/>
    <property type="molecule type" value="Genomic_DNA"/>
</dbReference>
<dbReference type="Gene3D" id="3.40.50.11290">
    <property type="match status" value="1"/>
</dbReference>
<dbReference type="InterPro" id="IPR025841">
    <property type="entry name" value="CP_ATPgrasp_2"/>
</dbReference>
<dbReference type="SUPFAM" id="SSF56059">
    <property type="entry name" value="Glutathione synthetase ATP-binding domain-like"/>
    <property type="match status" value="1"/>
</dbReference>
<organism evidence="4 5">
    <name type="scientific">Methylopila henanensis</name>
    <dbReference type="NCBI Taxonomy" id="873516"/>
    <lineage>
        <taxon>Bacteria</taxon>
        <taxon>Pseudomonadati</taxon>
        <taxon>Pseudomonadota</taxon>
        <taxon>Alphaproteobacteria</taxon>
        <taxon>Hyphomicrobiales</taxon>
        <taxon>Methylopilaceae</taxon>
        <taxon>Methylopila</taxon>
    </lineage>
</organism>
<dbReference type="InterPro" id="IPR007296">
    <property type="entry name" value="DUF403"/>
</dbReference>
<dbReference type="PANTHER" id="PTHR34595:SF2">
    <property type="entry name" value="BLR2978 PROTEIN"/>
    <property type="match status" value="1"/>
</dbReference>
<evidence type="ECO:0000259" key="2">
    <source>
        <dbReference type="Pfam" id="PF04168"/>
    </source>
</evidence>
<dbReference type="Proteomes" id="UP001597308">
    <property type="component" value="Unassembled WGS sequence"/>
</dbReference>